<accession>A0A554J9Z0</accession>
<dbReference type="EMBL" id="VMFD01000061">
    <property type="protein sequence ID" value="TSC65171.1"/>
    <property type="molecule type" value="Genomic_DNA"/>
</dbReference>
<feature type="non-terminal residue" evidence="2">
    <location>
        <position position="171"/>
    </location>
</feature>
<dbReference type="AlphaFoldDB" id="A0A554J9Z0"/>
<feature type="transmembrane region" description="Helical" evidence="1">
    <location>
        <begin position="111"/>
        <end position="132"/>
    </location>
</feature>
<comment type="caution">
    <text evidence="2">The sequence shown here is derived from an EMBL/GenBank/DDBJ whole genome shotgun (WGS) entry which is preliminary data.</text>
</comment>
<evidence type="ECO:0000313" key="3">
    <source>
        <dbReference type="Proteomes" id="UP000316253"/>
    </source>
</evidence>
<proteinExistence type="predicted"/>
<feature type="transmembrane region" description="Helical" evidence="1">
    <location>
        <begin position="87"/>
        <end position="105"/>
    </location>
</feature>
<evidence type="ECO:0000313" key="2">
    <source>
        <dbReference type="EMBL" id="TSC65171.1"/>
    </source>
</evidence>
<reference evidence="2 3" key="1">
    <citation type="submission" date="2017-08" db="EMBL/GenBank/DDBJ databases">
        <title>Mechanisms for carbon and nitrogen cycling indicate functional differentiation within the Candidate Phyla Radiation.</title>
        <authorList>
            <person name="Danczak R.E."/>
            <person name="Johnston M.D."/>
            <person name="Kenah C."/>
            <person name="Slattery M."/>
            <person name="Wrighton K.C."/>
            <person name="Wilkins M.J."/>
        </authorList>
    </citation>
    <scope>NUCLEOTIDE SEQUENCE [LARGE SCALE GENOMIC DNA]</scope>
    <source>
        <strain evidence="2">Gr01-1014_85</strain>
    </source>
</reference>
<gene>
    <name evidence="2" type="ORF">CEO22_585</name>
</gene>
<sequence>MLELINPLNLSLVAIGLVVAYWLARWIAPDPSRGIYLIAFFLPFERIPSLELAGFTFKINHFLGILTFVLWLGALLVAKHKLMPHPFTWLIVSLFFSFIISGLGAENSFRQLTVMISLGLMAVLHFVTVGNIRKSEDLKIISRLILISAGLMSLIGLYQFFGDLAGLPLGV</sequence>
<feature type="transmembrane region" description="Helical" evidence="1">
    <location>
        <begin position="59"/>
        <end position="78"/>
    </location>
</feature>
<name>A0A554J9Z0_9BACT</name>
<keyword evidence="1" id="KW-0472">Membrane</keyword>
<dbReference type="Proteomes" id="UP000316253">
    <property type="component" value="Unassembled WGS sequence"/>
</dbReference>
<evidence type="ECO:0000256" key="1">
    <source>
        <dbReference type="SAM" id="Phobius"/>
    </source>
</evidence>
<feature type="transmembrane region" description="Helical" evidence="1">
    <location>
        <begin position="144"/>
        <end position="161"/>
    </location>
</feature>
<keyword evidence="1" id="KW-0812">Transmembrane</keyword>
<keyword evidence="1" id="KW-1133">Transmembrane helix</keyword>
<organism evidence="2 3">
    <name type="scientific">Candidatus Berkelbacteria bacterium Gr01-1014_85</name>
    <dbReference type="NCBI Taxonomy" id="2017150"/>
    <lineage>
        <taxon>Bacteria</taxon>
        <taxon>Candidatus Berkelbacteria</taxon>
    </lineage>
</organism>
<feature type="transmembrane region" description="Helical" evidence="1">
    <location>
        <begin position="6"/>
        <end position="23"/>
    </location>
</feature>
<protein>
    <submittedName>
        <fullName evidence="2">O-antigen polymerase</fullName>
    </submittedName>
</protein>